<feature type="domain" description="Fungal lipase-type" evidence="6">
    <location>
        <begin position="105"/>
        <end position="246"/>
    </location>
</feature>
<keyword evidence="1" id="KW-1015">Disulfide bond</keyword>
<keyword evidence="8" id="KW-1185">Reference proteome</keyword>
<dbReference type="Gene3D" id="3.40.50.1820">
    <property type="entry name" value="alpha/beta hydrolase"/>
    <property type="match status" value="1"/>
</dbReference>
<accession>A0A0C2WYQ5</accession>
<evidence type="ECO:0000256" key="2">
    <source>
        <dbReference type="ARBA" id="ARBA00043996"/>
    </source>
</evidence>
<organism evidence="7 8">
    <name type="scientific">Serendipita vermifera MAFF 305830</name>
    <dbReference type="NCBI Taxonomy" id="933852"/>
    <lineage>
        <taxon>Eukaryota</taxon>
        <taxon>Fungi</taxon>
        <taxon>Dikarya</taxon>
        <taxon>Basidiomycota</taxon>
        <taxon>Agaricomycotina</taxon>
        <taxon>Agaricomycetes</taxon>
        <taxon>Sebacinales</taxon>
        <taxon>Serendipitaceae</taxon>
        <taxon>Serendipita</taxon>
    </lineage>
</organism>
<dbReference type="GO" id="GO:0006629">
    <property type="term" value="P:lipid metabolic process"/>
    <property type="evidence" value="ECO:0007669"/>
    <property type="project" value="InterPro"/>
</dbReference>
<dbReference type="InterPro" id="IPR002921">
    <property type="entry name" value="Fungal_lipase-type"/>
</dbReference>
<dbReference type="Proteomes" id="UP000054097">
    <property type="component" value="Unassembled WGS sequence"/>
</dbReference>
<evidence type="ECO:0000256" key="3">
    <source>
        <dbReference type="ARBA" id="ARBA00047591"/>
    </source>
</evidence>
<feature type="signal peptide" evidence="5">
    <location>
        <begin position="1"/>
        <end position="22"/>
    </location>
</feature>
<dbReference type="PANTHER" id="PTHR45856:SF24">
    <property type="entry name" value="FUNGAL LIPASE-LIKE DOMAIN-CONTAINING PROTEIN"/>
    <property type="match status" value="1"/>
</dbReference>
<protein>
    <recommendedName>
        <fullName evidence="6">Fungal lipase-type domain-containing protein</fullName>
    </recommendedName>
</protein>
<keyword evidence="5" id="KW-0732">Signal</keyword>
<proteinExistence type="inferred from homology"/>
<dbReference type="EMBL" id="KN824282">
    <property type="protein sequence ID" value="KIM31208.1"/>
    <property type="molecule type" value="Genomic_DNA"/>
</dbReference>
<evidence type="ECO:0000259" key="6">
    <source>
        <dbReference type="Pfam" id="PF01764"/>
    </source>
</evidence>
<reference evidence="8" key="2">
    <citation type="submission" date="2015-01" db="EMBL/GenBank/DDBJ databases">
        <title>Evolutionary Origins and Diversification of the Mycorrhizal Mutualists.</title>
        <authorList>
            <consortium name="DOE Joint Genome Institute"/>
            <consortium name="Mycorrhizal Genomics Consortium"/>
            <person name="Kohler A."/>
            <person name="Kuo A."/>
            <person name="Nagy L.G."/>
            <person name="Floudas D."/>
            <person name="Copeland A."/>
            <person name="Barry K.W."/>
            <person name="Cichocki N."/>
            <person name="Veneault-Fourrey C."/>
            <person name="LaButti K."/>
            <person name="Lindquist E.A."/>
            <person name="Lipzen A."/>
            <person name="Lundell T."/>
            <person name="Morin E."/>
            <person name="Murat C."/>
            <person name="Riley R."/>
            <person name="Ohm R."/>
            <person name="Sun H."/>
            <person name="Tunlid A."/>
            <person name="Henrissat B."/>
            <person name="Grigoriev I.V."/>
            <person name="Hibbett D.S."/>
            <person name="Martin F."/>
        </authorList>
    </citation>
    <scope>NUCLEOTIDE SEQUENCE [LARGE SCALE GENOMIC DNA]</scope>
    <source>
        <strain evidence="8">MAFF 305830</strain>
    </source>
</reference>
<evidence type="ECO:0000256" key="1">
    <source>
        <dbReference type="ARBA" id="ARBA00023157"/>
    </source>
</evidence>
<dbReference type="SUPFAM" id="SSF53474">
    <property type="entry name" value="alpha/beta-Hydrolases"/>
    <property type="match status" value="1"/>
</dbReference>
<dbReference type="STRING" id="933852.A0A0C2WYQ5"/>
<dbReference type="InterPro" id="IPR029058">
    <property type="entry name" value="AB_hydrolase_fold"/>
</dbReference>
<evidence type="ECO:0000313" key="8">
    <source>
        <dbReference type="Proteomes" id="UP000054097"/>
    </source>
</evidence>
<sequence length="309" mass="32539">MWFPGRSVLLSTLTLFLGTVIAAPTTIIERADISILSAAQVESYTPYTLFAKTGYCAPSITLAWSCIYSAVCKQLSGFKPVASGGDGGVVQYWFVGYYPATSSIVVVYQGTDPNKIVPLLTDANFTFATPSQSIFPGLTSGAQVHNGFYNAYALSQASVLAAVKQASTTYSTKKITVVGHSLGAALATLSAASMKLRLGSGYTFKVVGYGKPRVGNQAWVTWVDNNLTDLTRVNNKDDPVPILPGRFLGYVGSQGEIHIQDDNDWASCPGDDNTSAGCTVADVGNILIADGADHLGPYNGISMGGCEVS</sequence>
<dbReference type="OrthoDB" id="426718at2759"/>
<dbReference type="InterPro" id="IPR051218">
    <property type="entry name" value="Sec_MonoDiacylglyc_Lipase"/>
</dbReference>
<gene>
    <name evidence="7" type="ORF">M408DRAFT_15075</name>
</gene>
<name>A0A0C2WYQ5_SERVB</name>
<comment type="catalytic activity">
    <reaction evidence="3">
        <text>a diacylglycerol + H2O = a monoacylglycerol + a fatty acid + H(+)</text>
        <dbReference type="Rhea" id="RHEA:32731"/>
        <dbReference type="ChEBI" id="CHEBI:15377"/>
        <dbReference type="ChEBI" id="CHEBI:15378"/>
        <dbReference type="ChEBI" id="CHEBI:17408"/>
        <dbReference type="ChEBI" id="CHEBI:18035"/>
        <dbReference type="ChEBI" id="CHEBI:28868"/>
    </reaction>
</comment>
<dbReference type="HOGENOM" id="CLU_032957_9_1_1"/>
<evidence type="ECO:0000256" key="5">
    <source>
        <dbReference type="SAM" id="SignalP"/>
    </source>
</evidence>
<reference evidence="7 8" key="1">
    <citation type="submission" date="2014-04" db="EMBL/GenBank/DDBJ databases">
        <authorList>
            <consortium name="DOE Joint Genome Institute"/>
            <person name="Kuo A."/>
            <person name="Zuccaro A."/>
            <person name="Kohler A."/>
            <person name="Nagy L.G."/>
            <person name="Floudas D."/>
            <person name="Copeland A."/>
            <person name="Barry K.W."/>
            <person name="Cichocki N."/>
            <person name="Veneault-Fourrey C."/>
            <person name="LaButti K."/>
            <person name="Lindquist E.A."/>
            <person name="Lipzen A."/>
            <person name="Lundell T."/>
            <person name="Morin E."/>
            <person name="Murat C."/>
            <person name="Sun H."/>
            <person name="Tunlid A."/>
            <person name="Henrissat B."/>
            <person name="Grigoriev I.V."/>
            <person name="Hibbett D.S."/>
            <person name="Martin F."/>
            <person name="Nordberg H.P."/>
            <person name="Cantor M.N."/>
            <person name="Hua S.X."/>
        </authorList>
    </citation>
    <scope>NUCLEOTIDE SEQUENCE [LARGE SCALE GENOMIC DNA]</scope>
    <source>
        <strain evidence="7 8">MAFF 305830</strain>
    </source>
</reference>
<dbReference type="PANTHER" id="PTHR45856">
    <property type="entry name" value="ALPHA/BETA-HYDROLASES SUPERFAMILY PROTEIN"/>
    <property type="match status" value="1"/>
</dbReference>
<evidence type="ECO:0000256" key="4">
    <source>
        <dbReference type="ARBA" id="ARBA00048461"/>
    </source>
</evidence>
<dbReference type="Pfam" id="PF01764">
    <property type="entry name" value="Lipase_3"/>
    <property type="match status" value="1"/>
</dbReference>
<dbReference type="CDD" id="cd00519">
    <property type="entry name" value="Lipase_3"/>
    <property type="match status" value="1"/>
</dbReference>
<feature type="chain" id="PRO_5002158569" description="Fungal lipase-type domain-containing protein" evidence="5">
    <location>
        <begin position="23"/>
        <end position="309"/>
    </location>
</feature>
<comment type="catalytic activity">
    <reaction evidence="4">
        <text>a monoacylglycerol + H2O = glycerol + a fatty acid + H(+)</text>
        <dbReference type="Rhea" id="RHEA:15245"/>
        <dbReference type="ChEBI" id="CHEBI:15377"/>
        <dbReference type="ChEBI" id="CHEBI:15378"/>
        <dbReference type="ChEBI" id="CHEBI:17408"/>
        <dbReference type="ChEBI" id="CHEBI:17754"/>
        <dbReference type="ChEBI" id="CHEBI:28868"/>
    </reaction>
</comment>
<comment type="similarity">
    <text evidence="2">Belongs to the AB hydrolase superfamily. Lipase family. Class 3 subfamily.</text>
</comment>
<evidence type="ECO:0000313" key="7">
    <source>
        <dbReference type="EMBL" id="KIM31208.1"/>
    </source>
</evidence>
<dbReference type="AlphaFoldDB" id="A0A0C2WYQ5"/>